<keyword evidence="3" id="KW-1185">Reference proteome</keyword>
<dbReference type="GO" id="GO:0003735">
    <property type="term" value="F:structural constituent of ribosome"/>
    <property type="evidence" value="ECO:0007669"/>
    <property type="project" value="InterPro"/>
</dbReference>
<dbReference type="Proteomes" id="UP000011668">
    <property type="component" value="Unassembled WGS sequence"/>
</dbReference>
<dbReference type="PANTHER" id="PTHR21011:SF1">
    <property type="entry name" value="SMALL RIBOSOMAL SUBUNIT PROTEIN BS6M"/>
    <property type="match status" value="1"/>
</dbReference>
<dbReference type="InterPro" id="IPR035980">
    <property type="entry name" value="Ribosomal_bS6_sf"/>
</dbReference>
<dbReference type="OrthoDB" id="10259681at2759"/>
<dbReference type="STRING" id="983506.L8WJ17"/>
<comment type="similarity">
    <text evidence="1">Belongs to the bacterial ribosomal protein bS6 family.</text>
</comment>
<dbReference type="AlphaFoldDB" id="L8WJ17"/>
<dbReference type="HOGENOM" id="CLU_126331_2_1_1"/>
<dbReference type="SUPFAM" id="SSF54995">
    <property type="entry name" value="Ribosomal protein S6"/>
    <property type="match status" value="1"/>
</dbReference>
<gene>
    <name evidence="2" type="ORF">AG1IA_07754</name>
</gene>
<sequence>MMTKRNDLSLVSKLKLLAAAEIMPFYELLCISKLVTVTAQHVMNHGGVVRKITSMGTRVLPQRMRSHQQWHTTGDYWTMHFDASPKVMQALGARMRQDPRVIRVNALKLGEKLEDIVKPREKTISYGSLI</sequence>
<proteinExistence type="inferred from homology"/>
<dbReference type="GO" id="GO:0005763">
    <property type="term" value="C:mitochondrial small ribosomal subunit"/>
    <property type="evidence" value="ECO:0007669"/>
    <property type="project" value="TreeGrafter"/>
</dbReference>
<organism evidence="2 3">
    <name type="scientific">Thanatephorus cucumeris (strain AG1-IA)</name>
    <name type="common">Rice sheath blight fungus</name>
    <name type="synonym">Rhizoctonia solani</name>
    <dbReference type="NCBI Taxonomy" id="983506"/>
    <lineage>
        <taxon>Eukaryota</taxon>
        <taxon>Fungi</taxon>
        <taxon>Dikarya</taxon>
        <taxon>Basidiomycota</taxon>
        <taxon>Agaricomycotina</taxon>
        <taxon>Agaricomycetes</taxon>
        <taxon>Cantharellales</taxon>
        <taxon>Ceratobasidiaceae</taxon>
        <taxon>Rhizoctonia</taxon>
        <taxon>Rhizoctonia solani AG-1</taxon>
    </lineage>
</organism>
<dbReference type="GO" id="GO:0070181">
    <property type="term" value="F:small ribosomal subunit rRNA binding"/>
    <property type="evidence" value="ECO:0007669"/>
    <property type="project" value="TreeGrafter"/>
</dbReference>
<dbReference type="GO" id="GO:0006412">
    <property type="term" value="P:translation"/>
    <property type="evidence" value="ECO:0007669"/>
    <property type="project" value="InterPro"/>
</dbReference>
<dbReference type="CDD" id="cd15465">
    <property type="entry name" value="bS6_mito"/>
    <property type="match status" value="1"/>
</dbReference>
<dbReference type="Gene3D" id="3.30.70.60">
    <property type="match status" value="1"/>
</dbReference>
<dbReference type="EMBL" id="AFRT01002228">
    <property type="protein sequence ID" value="ELU38211.1"/>
    <property type="molecule type" value="Genomic_DNA"/>
</dbReference>
<accession>L8WJ17</accession>
<evidence type="ECO:0000313" key="2">
    <source>
        <dbReference type="EMBL" id="ELU38211.1"/>
    </source>
</evidence>
<evidence type="ECO:0000313" key="3">
    <source>
        <dbReference type="Proteomes" id="UP000011668"/>
    </source>
</evidence>
<protein>
    <submittedName>
        <fullName evidence="2">Ribosomal s6 domain-containing protein</fullName>
    </submittedName>
</protein>
<dbReference type="InterPro" id="IPR014717">
    <property type="entry name" value="Transl_elong_EF1B/ribsomal_bS6"/>
</dbReference>
<dbReference type="PANTHER" id="PTHR21011">
    <property type="entry name" value="MITOCHONDRIAL 28S RIBOSOMAL PROTEIN S6"/>
    <property type="match status" value="1"/>
</dbReference>
<evidence type="ECO:0000256" key="1">
    <source>
        <dbReference type="ARBA" id="ARBA00009512"/>
    </source>
</evidence>
<dbReference type="OMA" id="RGVQYWG"/>
<reference evidence="2 3" key="1">
    <citation type="journal article" date="2013" name="Nat. Commun.">
        <title>The evolution and pathogenic mechanisms of the rice sheath blight pathogen.</title>
        <authorList>
            <person name="Zheng A."/>
            <person name="Lin R."/>
            <person name="Xu L."/>
            <person name="Qin P."/>
            <person name="Tang C."/>
            <person name="Ai P."/>
            <person name="Zhang D."/>
            <person name="Liu Y."/>
            <person name="Sun Z."/>
            <person name="Feng H."/>
            <person name="Wang Y."/>
            <person name="Chen Y."/>
            <person name="Liang X."/>
            <person name="Fu R."/>
            <person name="Li Q."/>
            <person name="Zhang J."/>
            <person name="Yu X."/>
            <person name="Xie Z."/>
            <person name="Ding L."/>
            <person name="Guan P."/>
            <person name="Tang J."/>
            <person name="Liang Y."/>
            <person name="Wang S."/>
            <person name="Deng Q."/>
            <person name="Li S."/>
            <person name="Zhu J."/>
            <person name="Wang L."/>
            <person name="Liu H."/>
            <person name="Li P."/>
        </authorList>
    </citation>
    <scope>NUCLEOTIDE SEQUENCE [LARGE SCALE GENOMIC DNA]</scope>
    <source>
        <strain evidence="3">AG-1 IA</strain>
    </source>
</reference>
<dbReference type="InterPro" id="IPR000529">
    <property type="entry name" value="Ribosomal_bS6"/>
</dbReference>
<comment type="caution">
    <text evidence="2">The sequence shown here is derived from an EMBL/GenBank/DDBJ whole genome shotgun (WGS) entry which is preliminary data.</text>
</comment>
<dbReference type="Pfam" id="PF01250">
    <property type="entry name" value="Ribosomal_S6"/>
    <property type="match status" value="1"/>
</dbReference>
<name>L8WJ17_THACA</name>